<evidence type="ECO:0000259" key="1">
    <source>
        <dbReference type="Pfam" id="PF00814"/>
    </source>
</evidence>
<dbReference type="Pfam" id="PF00814">
    <property type="entry name" value="TsaD"/>
    <property type="match status" value="1"/>
</dbReference>
<dbReference type="PANTHER" id="PTHR11735:SF11">
    <property type="entry name" value="TRNA THREONYLCARBAMOYLADENOSINE BIOSYNTHESIS PROTEIN TSAB"/>
    <property type="match status" value="1"/>
</dbReference>
<evidence type="ECO:0000313" key="3">
    <source>
        <dbReference type="Proteomes" id="UP000649289"/>
    </source>
</evidence>
<dbReference type="InterPro" id="IPR043129">
    <property type="entry name" value="ATPase_NBD"/>
</dbReference>
<proteinExistence type="predicted"/>
<evidence type="ECO:0000313" key="2">
    <source>
        <dbReference type="EMBL" id="MBD3914064.1"/>
    </source>
</evidence>
<dbReference type="InterPro" id="IPR000905">
    <property type="entry name" value="Gcp-like_dom"/>
</dbReference>
<feature type="domain" description="Gcp-like" evidence="1">
    <location>
        <begin position="55"/>
        <end position="172"/>
    </location>
</feature>
<accession>A0ABR8MD61</accession>
<organism evidence="2 3">
    <name type="scientific">Nocardioides hwasunensis</name>
    <dbReference type="NCBI Taxonomy" id="397258"/>
    <lineage>
        <taxon>Bacteria</taxon>
        <taxon>Bacillati</taxon>
        <taxon>Actinomycetota</taxon>
        <taxon>Actinomycetes</taxon>
        <taxon>Propionibacteriales</taxon>
        <taxon>Nocardioidaceae</taxon>
        <taxon>Nocardioides</taxon>
    </lineage>
</organism>
<reference evidence="2 3" key="1">
    <citation type="submission" date="2020-09" db="EMBL/GenBank/DDBJ databases">
        <title>novel species in genus Nocardioides.</title>
        <authorList>
            <person name="Zhang G."/>
        </authorList>
    </citation>
    <scope>NUCLEOTIDE SEQUENCE [LARGE SCALE GENOMIC DNA]</scope>
    <source>
        <strain evidence="2 3">19197</strain>
    </source>
</reference>
<dbReference type="NCBIfam" id="TIGR03725">
    <property type="entry name" value="T6A_YeaZ"/>
    <property type="match status" value="1"/>
</dbReference>
<keyword evidence="3" id="KW-1185">Reference proteome</keyword>
<protein>
    <submittedName>
        <fullName evidence="2">tRNA (Adenosine(37)-N6)-threonylcarbamoyltransferase complex dimerization subunit type 1 TsaB</fullName>
    </submittedName>
</protein>
<dbReference type="InterPro" id="IPR022496">
    <property type="entry name" value="T6A_TsaB"/>
</dbReference>
<dbReference type="EMBL" id="JACXYY010000002">
    <property type="protein sequence ID" value="MBD3914064.1"/>
    <property type="molecule type" value="Genomic_DNA"/>
</dbReference>
<sequence>MRRARTSSTPDACPCTGSSGSSLDAVLLAFDTATPLVSVALHDGERVVVEHSSEAPMKHGEHLAPLIARALDDAGMVRQDLTAIAVGVGPGPFTGLRVGVVTARTLGFVLDLPVYGVCSLDAIALEVVETGAAAGSFLVATDARRKEVYLASYDADGRRLEGPVVTKPAEVATDAPVAGAGPTLYPDDFGNAIAPARPSAGWLATGVSGELVELLDPEPLYLRRPDAVAGAPRKPVS</sequence>
<name>A0ABR8MD61_9ACTN</name>
<dbReference type="Proteomes" id="UP000649289">
    <property type="component" value="Unassembled WGS sequence"/>
</dbReference>
<gene>
    <name evidence="2" type="primary">tsaB</name>
    <name evidence="2" type="ORF">IEZ25_05505</name>
</gene>
<dbReference type="PANTHER" id="PTHR11735">
    <property type="entry name" value="TRNA N6-ADENOSINE THREONYLCARBAMOYLTRANSFERASE"/>
    <property type="match status" value="1"/>
</dbReference>
<comment type="caution">
    <text evidence="2">The sequence shown here is derived from an EMBL/GenBank/DDBJ whole genome shotgun (WGS) entry which is preliminary data.</text>
</comment>
<dbReference type="CDD" id="cd24032">
    <property type="entry name" value="ASKHA_NBD_TsaB"/>
    <property type="match status" value="1"/>
</dbReference>
<dbReference type="Gene3D" id="3.30.420.40">
    <property type="match status" value="2"/>
</dbReference>
<dbReference type="SUPFAM" id="SSF53067">
    <property type="entry name" value="Actin-like ATPase domain"/>
    <property type="match status" value="2"/>
</dbReference>